<accession>A0AAV9GEJ6</accession>
<dbReference type="PANTHER" id="PTHR24148">
    <property type="entry name" value="ANKYRIN REPEAT DOMAIN-CONTAINING PROTEIN 39 HOMOLOG-RELATED"/>
    <property type="match status" value="1"/>
</dbReference>
<gene>
    <name evidence="1" type="ORF">QBC34DRAFT_410140</name>
</gene>
<protein>
    <recommendedName>
        <fullName evidence="3">Heterokaryon incompatibility domain-containing protein</fullName>
    </recommendedName>
</protein>
<dbReference type="AlphaFoldDB" id="A0AAV9GEJ6"/>
<evidence type="ECO:0000313" key="1">
    <source>
        <dbReference type="EMBL" id="KAK4447229.1"/>
    </source>
</evidence>
<reference evidence="1" key="1">
    <citation type="journal article" date="2023" name="Mol. Phylogenet. Evol.">
        <title>Genome-scale phylogeny and comparative genomics of the fungal order Sordariales.</title>
        <authorList>
            <person name="Hensen N."/>
            <person name="Bonometti L."/>
            <person name="Westerberg I."/>
            <person name="Brannstrom I.O."/>
            <person name="Guillou S."/>
            <person name="Cros-Aarteil S."/>
            <person name="Calhoun S."/>
            <person name="Haridas S."/>
            <person name="Kuo A."/>
            <person name="Mondo S."/>
            <person name="Pangilinan J."/>
            <person name="Riley R."/>
            <person name="LaButti K."/>
            <person name="Andreopoulos B."/>
            <person name="Lipzen A."/>
            <person name="Chen C."/>
            <person name="Yan M."/>
            <person name="Daum C."/>
            <person name="Ng V."/>
            <person name="Clum A."/>
            <person name="Steindorff A."/>
            <person name="Ohm R.A."/>
            <person name="Martin F."/>
            <person name="Silar P."/>
            <person name="Natvig D.O."/>
            <person name="Lalanne C."/>
            <person name="Gautier V."/>
            <person name="Ament-Velasquez S.L."/>
            <person name="Kruys A."/>
            <person name="Hutchinson M.I."/>
            <person name="Powell A.J."/>
            <person name="Barry K."/>
            <person name="Miller A.N."/>
            <person name="Grigoriev I.V."/>
            <person name="Debuchy R."/>
            <person name="Gladieux P."/>
            <person name="Hiltunen Thoren M."/>
            <person name="Johannesson H."/>
        </authorList>
    </citation>
    <scope>NUCLEOTIDE SEQUENCE</scope>
    <source>
        <strain evidence="1">PSN243</strain>
    </source>
</reference>
<dbReference type="InterPro" id="IPR052895">
    <property type="entry name" value="HetReg/Transcr_Mod"/>
</dbReference>
<proteinExistence type="predicted"/>
<evidence type="ECO:0008006" key="3">
    <source>
        <dbReference type="Google" id="ProtNLM"/>
    </source>
</evidence>
<dbReference type="Proteomes" id="UP001321760">
    <property type="component" value="Unassembled WGS sequence"/>
</dbReference>
<name>A0AAV9GEJ6_9PEZI</name>
<comment type="caution">
    <text evidence="1">The sequence shown here is derived from an EMBL/GenBank/DDBJ whole genome shotgun (WGS) entry which is preliminary data.</text>
</comment>
<organism evidence="1 2">
    <name type="scientific">Podospora aff. communis PSN243</name>
    <dbReference type="NCBI Taxonomy" id="3040156"/>
    <lineage>
        <taxon>Eukaryota</taxon>
        <taxon>Fungi</taxon>
        <taxon>Dikarya</taxon>
        <taxon>Ascomycota</taxon>
        <taxon>Pezizomycotina</taxon>
        <taxon>Sordariomycetes</taxon>
        <taxon>Sordariomycetidae</taxon>
        <taxon>Sordariales</taxon>
        <taxon>Podosporaceae</taxon>
        <taxon>Podospora</taxon>
    </lineage>
</organism>
<dbReference type="EMBL" id="MU865951">
    <property type="protein sequence ID" value="KAK4447229.1"/>
    <property type="molecule type" value="Genomic_DNA"/>
</dbReference>
<keyword evidence="2" id="KW-1185">Reference proteome</keyword>
<reference evidence="1" key="2">
    <citation type="submission" date="2023-05" db="EMBL/GenBank/DDBJ databases">
        <authorList>
            <consortium name="Lawrence Berkeley National Laboratory"/>
            <person name="Steindorff A."/>
            <person name="Hensen N."/>
            <person name="Bonometti L."/>
            <person name="Westerberg I."/>
            <person name="Brannstrom I.O."/>
            <person name="Guillou S."/>
            <person name="Cros-Aarteil S."/>
            <person name="Calhoun S."/>
            <person name="Haridas S."/>
            <person name="Kuo A."/>
            <person name="Mondo S."/>
            <person name="Pangilinan J."/>
            <person name="Riley R."/>
            <person name="Labutti K."/>
            <person name="Andreopoulos B."/>
            <person name="Lipzen A."/>
            <person name="Chen C."/>
            <person name="Yanf M."/>
            <person name="Daum C."/>
            <person name="Ng V."/>
            <person name="Clum A."/>
            <person name="Ohm R."/>
            <person name="Martin F."/>
            <person name="Silar P."/>
            <person name="Natvig D."/>
            <person name="Lalanne C."/>
            <person name="Gautier V."/>
            <person name="Ament-Velasquez S.L."/>
            <person name="Kruys A."/>
            <person name="Hutchinson M.I."/>
            <person name="Powell A.J."/>
            <person name="Barry K."/>
            <person name="Miller A.N."/>
            <person name="Grigoriev I.V."/>
            <person name="Debuchy R."/>
            <person name="Gladieux P."/>
            <person name="Thoren M.H."/>
            <person name="Johannesson H."/>
        </authorList>
    </citation>
    <scope>NUCLEOTIDE SEQUENCE</scope>
    <source>
        <strain evidence="1">PSN243</strain>
    </source>
</reference>
<dbReference type="PANTHER" id="PTHR24148:SF73">
    <property type="entry name" value="HET DOMAIN PROTEIN (AFU_ORTHOLOGUE AFUA_8G01020)"/>
    <property type="match status" value="1"/>
</dbReference>
<evidence type="ECO:0000313" key="2">
    <source>
        <dbReference type="Proteomes" id="UP001321760"/>
    </source>
</evidence>
<sequence length="544" mass="61104">MMSFIYARAQKVIAWLGIREFSIKVNIVTVTNIRVSTTSTQWPSNSDLIEILAQESRDGVAGDLASTVVDSKRVKSSKEPGRNSFDFARIATSGYWTRLWIVQEVCLARELVFVLGGKVWRAEEVEGWEMLKRARDLKEQAGREVTGNEGLEARAMLRIVEARAGRYGDGMRLERLVERFMGQGCGNLKDKVYGLLGLAVDVRAAAEGEEDSFERNKFGSLDDTERWLEPELARGTGTLRVDYSRGFYDIWIDAVKAVYFLARPITERFPHLDGVYERAISVVRTAGALQAALGDMVEGELRHSGNAHIEEQPIIQALGYVAGEVTDIGPDYPSLVGSFRAQQQWLSTCERCYHDSDDLERLRIINERYSAKMIGYNDKDLSRICKIRSRTVLAWQGYRSIFNPGCADFDQKYHELWKRADHCEDTTGSLSRTPRICIGTEHLIALVPPATEVGDVIVRFWGSDAAFVMRQVTVDGSSRKEVPYFMLVGRADVADTSLQGDHSDDAGRFNLNTTKENKSLIWLNLGTRTLQLLTANITISDVES</sequence>